<evidence type="ECO:0000313" key="1">
    <source>
        <dbReference type="EMBL" id="WWQ65856.1"/>
    </source>
</evidence>
<proteinExistence type="predicted"/>
<dbReference type="EMBL" id="CP146022">
    <property type="protein sequence ID" value="WWQ65856.1"/>
    <property type="molecule type" value="Genomic_DNA"/>
</dbReference>
<reference evidence="1" key="1">
    <citation type="journal article" date="2025" name="Int. J. Syst. Evol. Microbiol.">
        <title>Streptomyces citrinus sp. nov., with yellow diffusible pigment.</title>
        <authorList>
            <person name="He Y."/>
            <person name="Yang E."/>
            <person name="Xu J."/>
            <person name="Sun Y."/>
            <person name="Sun L."/>
        </authorList>
    </citation>
    <scope>NUCLEOTIDE SEQUENCE</scope>
    <source>
        <strain evidence="1">Q6</strain>
    </source>
</reference>
<gene>
    <name evidence="1" type="ORF">V2W30_22685</name>
</gene>
<organism evidence="1 2">
    <name type="scientific">Streptomyces citrinus</name>
    <dbReference type="NCBI Taxonomy" id="3118173"/>
    <lineage>
        <taxon>Bacteria</taxon>
        <taxon>Bacillati</taxon>
        <taxon>Actinomycetota</taxon>
        <taxon>Actinomycetes</taxon>
        <taxon>Kitasatosporales</taxon>
        <taxon>Streptomycetaceae</taxon>
        <taxon>Streptomyces</taxon>
    </lineage>
</organism>
<dbReference type="Proteomes" id="UP001432251">
    <property type="component" value="Chromosome"/>
</dbReference>
<keyword evidence="2" id="KW-1185">Reference proteome</keyword>
<sequence length="152" mass="16880">MIIVYTPEGGEPETLDARRLRASEVMAIEKAADMKWAEVRQGLHEGDVTAVRTVAWALKRRNEPALRLAQFDPFDDELIVRLDAREVESFALQVYASFRDQPEELAAAWDELREAAHDKDACELAIKQAEELPKDPGPVPPSLVTDGSPTAA</sequence>
<protein>
    <submittedName>
        <fullName evidence="1">Uncharacterized protein</fullName>
    </submittedName>
</protein>
<name>A0ACD5AF63_9ACTN</name>
<accession>A0ACD5AF63</accession>
<evidence type="ECO:0000313" key="2">
    <source>
        <dbReference type="Proteomes" id="UP001432251"/>
    </source>
</evidence>